<protein>
    <recommendedName>
        <fullName evidence="4">Protein kinase domain-containing protein</fullName>
    </recommendedName>
</protein>
<evidence type="ECO:0000313" key="5">
    <source>
        <dbReference type="EMBL" id="KAK4575749.1"/>
    </source>
</evidence>
<evidence type="ECO:0000256" key="3">
    <source>
        <dbReference type="SAM" id="MobiDB-lite"/>
    </source>
</evidence>
<keyword evidence="6" id="KW-1185">Reference proteome</keyword>
<dbReference type="Gene3D" id="1.10.510.10">
    <property type="entry name" value="Transferase(Phosphotransferase) domain 1"/>
    <property type="match status" value="1"/>
</dbReference>
<gene>
    <name evidence="5" type="ORF">RGQ29_026627</name>
</gene>
<keyword evidence="1" id="KW-0547">Nucleotide-binding</keyword>
<dbReference type="SUPFAM" id="SSF56112">
    <property type="entry name" value="Protein kinase-like (PK-like)"/>
    <property type="match status" value="1"/>
</dbReference>
<comment type="caution">
    <text evidence="5">The sequence shown here is derived from an EMBL/GenBank/DDBJ whole genome shotgun (WGS) entry which is preliminary data.</text>
</comment>
<sequence>MRWSCLTDHFFRKRREERERAAFYENGSLLVEKLIVSCNGKPIPIRTFSPQQLLQATNNFSSEKLVIGLSVWYKVSLEGRIVLIKGPFVCNAKPIPLPTFSPQQLPEATNNYPAEHLGFYWYKGSLEGRIVLIRRSDNLTYITINDLVISAQMSGHSNVLKPIGCCLHTPSPFFVYEFAANGVLADRIHVSRVTELQHRPMVWERRLKIARQIAHAISYLHTAFPRPVIHLNIDICSILLDEHDIPKLSNFYFSVSIPEGEAGVDAPFITRLRSPEFKTAGKVTEKVDVYDFGRFLLELITGENSLNITRFTIDKDSTLVAYIHNRAQGSCINEIVDPAILAEDGEGGASLEHQLQAVLDLALTCTEEDPQTRPTMVDVTKQLRRIERFTQTSEVLLGNLHNLKFRESFEEHDSASLKRNASSDEIQAVNEASKRPLEV</sequence>
<dbReference type="InterPro" id="IPR000719">
    <property type="entry name" value="Prot_kinase_dom"/>
</dbReference>
<proteinExistence type="predicted"/>
<evidence type="ECO:0000256" key="2">
    <source>
        <dbReference type="ARBA" id="ARBA00022840"/>
    </source>
</evidence>
<accession>A0AAN7ICQ6</accession>
<evidence type="ECO:0000313" key="6">
    <source>
        <dbReference type="Proteomes" id="UP001324115"/>
    </source>
</evidence>
<keyword evidence="2" id="KW-0067">ATP-binding</keyword>
<feature type="domain" description="Protein kinase" evidence="4">
    <location>
        <begin position="77"/>
        <end position="390"/>
    </location>
</feature>
<feature type="region of interest" description="Disordered" evidence="3">
    <location>
        <begin position="416"/>
        <end position="439"/>
    </location>
</feature>
<dbReference type="Pfam" id="PF07714">
    <property type="entry name" value="PK_Tyr_Ser-Thr"/>
    <property type="match status" value="1"/>
</dbReference>
<dbReference type="PANTHER" id="PTHR27005">
    <property type="entry name" value="WALL-ASSOCIATED RECEPTOR KINASE-LIKE 21"/>
    <property type="match status" value="1"/>
</dbReference>
<dbReference type="InterPro" id="IPR001245">
    <property type="entry name" value="Ser-Thr/Tyr_kinase_cat_dom"/>
</dbReference>
<dbReference type="InterPro" id="IPR045274">
    <property type="entry name" value="WAK-like"/>
</dbReference>
<dbReference type="Proteomes" id="UP001324115">
    <property type="component" value="Unassembled WGS sequence"/>
</dbReference>
<dbReference type="EMBL" id="JAXUIC010000008">
    <property type="protein sequence ID" value="KAK4575749.1"/>
    <property type="molecule type" value="Genomic_DNA"/>
</dbReference>
<organism evidence="5 6">
    <name type="scientific">Quercus rubra</name>
    <name type="common">Northern red oak</name>
    <name type="synonym">Quercus borealis</name>
    <dbReference type="NCBI Taxonomy" id="3512"/>
    <lineage>
        <taxon>Eukaryota</taxon>
        <taxon>Viridiplantae</taxon>
        <taxon>Streptophyta</taxon>
        <taxon>Embryophyta</taxon>
        <taxon>Tracheophyta</taxon>
        <taxon>Spermatophyta</taxon>
        <taxon>Magnoliopsida</taxon>
        <taxon>eudicotyledons</taxon>
        <taxon>Gunneridae</taxon>
        <taxon>Pentapetalae</taxon>
        <taxon>rosids</taxon>
        <taxon>fabids</taxon>
        <taxon>Fagales</taxon>
        <taxon>Fagaceae</taxon>
        <taxon>Quercus</taxon>
    </lineage>
</organism>
<name>A0AAN7ICQ6_QUERU</name>
<dbReference type="GO" id="GO:0004674">
    <property type="term" value="F:protein serine/threonine kinase activity"/>
    <property type="evidence" value="ECO:0007669"/>
    <property type="project" value="TreeGrafter"/>
</dbReference>
<dbReference type="AlphaFoldDB" id="A0AAN7ICQ6"/>
<dbReference type="PROSITE" id="PS50011">
    <property type="entry name" value="PROTEIN_KINASE_DOM"/>
    <property type="match status" value="1"/>
</dbReference>
<evidence type="ECO:0000259" key="4">
    <source>
        <dbReference type="PROSITE" id="PS50011"/>
    </source>
</evidence>
<dbReference type="GO" id="GO:0007166">
    <property type="term" value="P:cell surface receptor signaling pathway"/>
    <property type="evidence" value="ECO:0007669"/>
    <property type="project" value="InterPro"/>
</dbReference>
<evidence type="ECO:0000256" key="1">
    <source>
        <dbReference type="ARBA" id="ARBA00022741"/>
    </source>
</evidence>
<reference evidence="5 6" key="1">
    <citation type="journal article" date="2023" name="G3 (Bethesda)">
        <title>A haplotype-resolved chromosome-scale genome for Quercus rubra L. provides insights into the genetics of adaptive traits for red oak species.</title>
        <authorList>
            <person name="Kapoor B."/>
            <person name="Jenkins J."/>
            <person name="Schmutz J."/>
            <person name="Zhebentyayeva T."/>
            <person name="Kuelheim C."/>
            <person name="Coggeshall M."/>
            <person name="Heim C."/>
            <person name="Lasky J.R."/>
            <person name="Leites L."/>
            <person name="Islam-Faridi N."/>
            <person name="Romero-Severson J."/>
            <person name="DeLeo V.L."/>
            <person name="Lucas S.M."/>
            <person name="Lazic D."/>
            <person name="Gailing O."/>
            <person name="Carlson J."/>
            <person name="Staton M."/>
        </authorList>
    </citation>
    <scope>NUCLEOTIDE SEQUENCE [LARGE SCALE GENOMIC DNA]</scope>
    <source>
        <strain evidence="5">Pseudo-F2</strain>
    </source>
</reference>
<dbReference type="GO" id="GO:0005886">
    <property type="term" value="C:plasma membrane"/>
    <property type="evidence" value="ECO:0007669"/>
    <property type="project" value="TreeGrafter"/>
</dbReference>
<dbReference type="GO" id="GO:0005524">
    <property type="term" value="F:ATP binding"/>
    <property type="evidence" value="ECO:0007669"/>
    <property type="project" value="UniProtKB-KW"/>
</dbReference>
<dbReference type="InterPro" id="IPR011009">
    <property type="entry name" value="Kinase-like_dom_sf"/>
</dbReference>
<dbReference type="PANTHER" id="PTHR27005:SF543">
    <property type="entry name" value="NON-FUNCTIONAL PSEUDOKINASE ZED1-LIKE"/>
    <property type="match status" value="1"/>
</dbReference>